<feature type="region of interest" description="Disordered" evidence="2">
    <location>
        <begin position="435"/>
        <end position="495"/>
    </location>
</feature>
<dbReference type="OrthoDB" id="4028307at2759"/>
<organism evidence="3 4">
    <name type="scientific">Candida metapsilosis</name>
    <dbReference type="NCBI Taxonomy" id="273372"/>
    <lineage>
        <taxon>Eukaryota</taxon>
        <taxon>Fungi</taxon>
        <taxon>Dikarya</taxon>
        <taxon>Ascomycota</taxon>
        <taxon>Saccharomycotina</taxon>
        <taxon>Pichiomycetes</taxon>
        <taxon>Debaryomycetaceae</taxon>
        <taxon>Candida/Lodderomyces clade</taxon>
        <taxon>Candida</taxon>
    </lineage>
</organism>
<feature type="region of interest" description="Disordered" evidence="2">
    <location>
        <begin position="847"/>
        <end position="903"/>
    </location>
</feature>
<dbReference type="EMBL" id="JAEOAQ010000003">
    <property type="protein sequence ID" value="KAG5419456.1"/>
    <property type="molecule type" value="Genomic_DNA"/>
</dbReference>
<accession>A0A8H7ZGC6</accession>
<dbReference type="RefSeq" id="XP_067548572.1">
    <property type="nucleotide sequence ID" value="XM_067692166.1"/>
</dbReference>
<evidence type="ECO:0000256" key="1">
    <source>
        <dbReference type="SAM" id="Coils"/>
    </source>
</evidence>
<comment type="caution">
    <text evidence="3">The sequence shown here is derived from an EMBL/GenBank/DDBJ whole genome shotgun (WGS) entry which is preliminary data.</text>
</comment>
<evidence type="ECO:0000313" key="4">
    <source>
        <dbReference type="Proteomes" id="UP000669133"/>
    </source>
</evidence>
<keyword evidence="1" id="KW-0175">Coiled coil</keyword>
<dbReference type="GeneID" id="93651852"/>
<feature type="region of interest" description="Disordered" evidence="2">
    <location>
        <begin position="558"/>
        <end position="595"/>
    </location>
</feature>
<evidence type="ECO:0000313" key="3">
    <source>
        <dbReference type="EMBL" id="KAG5419456.1"/>
    </source>
</evidence>
<feature type="coiled-coil region" evidence="1">
    <location>
        <begin position="197"/>
        <end position="336"/>
    </location>
</feature>
<dbReference type="Proteomes" id="UP000669133">
    <property type="component" value="Unassembled WGS sequence"/>
</dbReference>
<feature type="compositionally biased region" description="Polar residues" evidence="2">
    <location>
        <begin position="873"/>
        <end position="893"/>
    </location>
</feature>
<reference evidence="3 4" key="1">
    <citation type="submission" date="2020-12" db="EMBL/GenBank/DDBJ databases">
        <title>Effect of drift, selection, and recombination on the evolution of hybrid genomes in Candida yeast pathogens.</title>
        <authorList>
            <person name="Mixao V."/>
            <person name="Ksiezopolska E."/>
            <person name="Saus E."/>
            <person name="Boekhout T."/>
            <person name="Gacser A."/>
            <person name="Gabaldon T."/>
        </authorList>
    </citation>
    <scope>NUCLEOTIDE SEQUENCE [LARGE SCALE GENOMIC DNA]</scope>
    <source>
        <strain evidence="3 4">BP57</strain>
    </source>
</reference>
<dbReference type="AlphaFoldDB" id="A0A8H7ZGC6"/>
<feature type="compositionally biased region" description="Basic residues" evidence="2">
    <location>
        <begin position="708"/>
        <end position="727"/>
    </location>
</feature>
<protein>
    <submittedName>
        <fullName evidence="3">Uncharacterized protein</fullName>
    </submittedName>
</protein>
<sequence length="1004" mass="114330">MSLYAIYYLKQQPRAIASNSMLENFDQATDEEANLMRMYNLAQHSNMSKQIMLPTKRPITILESSRDARERTYPLASIPNPMILLERAANRNTTNAANNSIYNLTQEFEQLSLTTCEEMQVEPTIRVLDEDENARLKRGWEKSRIDDRFPNFESKLAAVNDEHERAAIGRMNSLIKAFAQLSLQSIEAIDSINSFIHEFEKLNLKSVEDKVEDKENEDEGEDEQVEVKNVEDEVEVKVEDEVENKVEDEQVEVKKVEVEQVEVKVEVEPVEIEQVEVKVEVKVEEKKVEDKKDEVDQVEVKPVENKQIESKKIKAKKDEVEQIKVEEGEVEQVENTKVEESKVEVKKADEEQVERKQVEDKKDEDNCVKVLDKLHPYEGTKLKKQHTDDKLPIIEAKLDTGLKNESIQGTNIDVKVDAKTVVEKEVVKLKAIADSSLEKLSLPHNNQKEKETKDEDEDVEKNEEASSNQCEDVPNEPRVEDESYLNNEPKGKESTKWNQKWIKFVTLKKQKPKSDEVDESVGKQKPPFKAKLKNLFQKKRKWVPFETTGEVEVLFDADDYKDEEDTKLENNVNNGNESTSNEGTSNNSDTENETTVNVVDVRAAINNDQENITALDTREPEGQQPELIRLDAVIGPPATDTPPLNPEDADVATQAGLKRKTKAMRVLKKLIKPFKRNTREAAAASPIVDTPKVSCGAEESEASVDASKHKRQNKKHRKRRSPSKRKKIESTEPASDTDKASEDAASAGCDLPKEAEIEGTRTAPLVLKPIIKIRDDSADGVAGAKRKVKSKRLRKALDVVKAGFKKTFRRRTKKVRFADTNECFIVERYDHKREEEPVPNLIKSEHEVADREEGDATEDAQSLKRCVDRPLTGYNSTPSLINDEQDGPRSNATPVEEPEEEDIENLASYRPPSADGTLDIDPQTGQFFGSRGFTNDHYKPRKNRAKSARPTIHQLAHEKMKNEQIAAAQATGRWVQNPKGNWIYEDSTKWWLNGGILDYRTYWK</sequence>
<evidence type="ECO:0000256" key="2">
    <source>
        <dbReference type="SAM" id="MobiDB-lite"/>
    </source>
</evidence>
<gene>
    <name evidence="3" type="ORF">I9W82_003223</name>
</gene>
<feature type="compositionally biased region" description="Low complexity" evidence="2">
    <location>
        <begin position="569"/>
        <end position="595"/>
    </location>
</feature>
<feature type="region of interest" description="Disordered" evidence="2">
    <location>
        <begin position="699"/>
        <end position="760"/>
    </location>
</feature>
<name>A0A8H7ZGC6_9ASCO</name>
<proteinExistence type="predicted"/>
<keyword evidence="4" id="KW-1185">Reference proteome</keyword>